<sequence length="555" mass="60819">MGQDSDGGSPVGGTCAGGLGAGCDQRSSRAAGALRPRYSVSYRLAKAPRAAAAAAVPTTEPLPAEPLVEMSAEVQTRQPSATATKDSGGGAEEENRSSIPAPPEQLTPLSGEAMRLEAAWIEVQRRERQLEAREDALKLGQKRLRQDREALEKEKQRFQEKLEAQQEQQKTRTTTVNATAAAHDEDNLRKRREARRGRSRSKPRSKVVLPDDSWRRDHRKHQQQQDYRHSSWSSVNSSDAGTNASRHSSTSYPSDADSVTTATTRASSSSSSFSPSPRSFPNPQSEPKPRPKFKPAPAPPRTWSPIDLVPSLTAYNTRWTSLSPYSAHIPYPSPNHTAAELVDATHLRSLLHLLLPLPHAAMEERRRMLAAIVAGGSSGNHHDAVVQYNVVHFFLVARGVACRPVLSGGFGAAGAAVLKPDYGFGLRRVPVDGKDGVTLRALVKEVRGELRRWHEDGLKYRGGEDENGHRHAERKINEELVKDETAKAVFRAFTELRDELLAEVRWRKDIATAAGDGFAGDTRREERPRSGYGNGPEEDQNGGGVDWSVLSEAML</sequence>
<accession>A0ABR3C2I2</accession>
<gene>
    <name evidence="2" type="ORF">SLS55_009372</name>
</gene>
<feature type="compositionally biased region" description="Polar residues" evidence="1">
    <location>
        <begin position="73"/>
        <end position="85"/>
    </location>
</feature>
<dbReference type="RefSeq" id="XP_066628719.1">
    <property type="nucleotide sequence ID" value="XM_066780773.1"/>
</dbReference>
<dbReference type="GeneID" id="92013457"/>
<feature type="compositionally biased region" description="Low complexity" evidence="1">
    <location>
        <begin position="165"/>
        <end position="181"/>
    </location>
</feature>
<proteinExistence type="predicted"/>
<feature type="compositionally biased region" description="Basic residues" evidence="1">
    <location>
        <begin position="189"/>
        <end position="205"/>
    </location>
</feature>
<dbReference type="EMBL" id="JAJVCZ030000010">
    <property type="protein sequence ID" value="KAL0254848.1"/>
    <property type="molecule type" value="Genomic_DNA"/>
</dbReference>
<feature type="compositionally biased region" description="Low complexity" evidence="1">
    <location>
        <begin position="253"/>
        <end position="277"/>
    </location>
</feature>
<evidence type="ECO:0000313" key="2">
    <source>
        <dbReference type="EMBL" id="KAL0254848.1"/>
    </source>
</evidence>
<evidence type="ECO:0000313" key="3">
    <source>
        <dbReference type="Proteomes" id="UP001430584"/>
    </source>
</evidence>
<reference evidence="2 3" key="1">
    <citation type="submission" date="2024-02" db="EMBL/GenBank/DDBJ databases">
        <title>De novo assembly and annotation of 12 fungi associated with fruit tree decline syndrome in Ontario, Canada.</title>
        <authorList>
            <person name="Sulman M."/>
            <person name="Ellouze W."/>
            <person name="Ilyukhin E."/>
        </authorList>
    </citation>
    <scope>NUCLEOTIDE SEQUENCE [LARGE SCALE GENOMIC DNA]</scope>
    <source>
        <strain evidence="2 3">FDS-637</strain>
    </source>
</reference>
<feature type="compositionally biased region" description="Polar residues" evidence="1">
    <location>
        <begin position="230"/>
        <end position="252"/>
    </location>
</feature>
<comment type="caution">
    <text evidence="2">The sequence shown here is derived from an EMBL/GenBank/DDBJ whole genome shotgun (WGS) entry which is preliminary data.</text>
</comment>
<feature type="compositionally biased region" description="Low complexity" evidence="1">
    <location>
        <begin position="50"/>
        <end position="69"/>
    </location>
</feature>
<protein>
    <submittedName>
        <fullName evidence="2">Uncharacterized protein</fullName>
    </submittedName>
</protein>
<organism evidence="2 3">
    <name type="scientific">Diplodia seriata</name>
    <dbReference type="NCBI Taxonomy" id="420778"/>
    <lineage>
        <taxon>Eukaryota</taxon>
        <taxon>Fungi</taxon>
        <taxon>Dikarya</taxon>
        <taxon>Ascomycota</taxon>
        <taxon>Pezizomycotina</taxon>
        <taxon>Dothideomycetes</taxon>
        <taxon>Dothideomycetes incertae sedis</taxon>
        <taxon>Botryosphaeriales</taxon>
        <taxon>Botryosphaeriaceae</taxon>
        <taxon>Diplodia</taxon>
    </lineage>
</organism>
<feature type="region of interest" description="Disordered" evidence="1">
    <location>
        <begin position="148"/>
        <end position="305"/>
    </location>
</feature>
<name>A0ABR3C2I2_9PEZI</name>
<keyword evidence="3" id="KW-1185">Reference proteome</keyword>
<feature type="compositionally biased region" description="Gly residues" evidence="1">
    <location>
        <begin position="9"/>
        <end position="21"/>
    </location>
</feature>
<feature type="region of interest" description="Disordered" evidence="1">
    <location>
        <begin position="517"/>
        <end position="555"/>
    </location>
</feature>
<evidence type="ECO:0000256" key="1">
    <source>
        <dbReference type="SAM" id="MobiDB-lite"/>
    </source>
</evidence>
<feature type="region of interest" description="Disordered" evidence="1">
    <location>
        <begin position="50"/>
        <end position="111"/>
    </location>
</feature>
<dbReference type="Proteomes" id="UP001430584">
    <property type="component" value="Unassembled WGS sequence"/>
</dbReference>
<feature type="compositionally biased region" description="Basic and acidic residues" evidence="1">
    <location>
        <begin position="148"/>
        <end position="164"/>
    </location>
</feature>
<feature type="region of interest" description="Disordered" evidence="1">
    <location>
        <begin position="1"/>
        <end position="34"/>
    </location>
</feature>